<dbReference type="AlphaFoldDB" id="A0A367XSA7"/>
<gene>
    <name evidence="1" type="primary">RHD3_1</name>
    <name evidence="1" type="ORF">Cantr_05960</name>
</gene>
<sequence length="165" mass="19238">MRSNITRVAATLMAIAVATIYSELIPIRLFVKSKNETLNGMGLYSLHEGEGYNFFFLGQPQEAQDLVYDTRMFHIYFYYHYFVKYKFTVCINFLQLSYVHYPFKVKIKKNGDLTFTGYKKMYAVQNVDDPHSFSSLRYALYNYKDKTSVPPAAVEVSLVARRVVQ</sequence>
<comment type="caution">
    <text evidence="1">The sequence shown here is derived from an EMBL/GenBank/DDBJ whole genome shotgun (WGS) entry which is preliminary data.</text>
</comment>
<proteinExistence type="predicted"/>
<evidence type="ECO:0000313" key="2">
    <source>
        <dbReference type="Proteomes" id="UP000253472"/>
    </source>
</evidence>
<accession>A0A367XSA7</accession>
<protein>
    <submittedName>
        <fullName evidence="1">Cell wall protein RHD3</fullName>
    </submittedName>
</protein>
<keyword evidence="2" id="KW-1185">Reference proteome</keyword>
<reference evidence="1 2" key="1">
    <citation type="submission" date="2018-06" db="EMBL/GenBank/DDBJ databases">
        <title>Whole genome sequencing of Candida tropicalis (genome annotated by CSBL at Korea University).</title>
        <authorList>
            <person name="Ahn J."/>
        </authorList>
    </citation>
    <scope>NUCLEOTIDE SEQUENCE [LARGE SCALE GENOMIC DNA]</scope>
    <source>
        <strain evidence="1 2">ATCC 20962</strain>
    </source>
</reference>
<evidence type="ECO:0000313" key="1">
    <source>
        <dbReference type="EMBL" id="RCK56279.1"/>
    </source>
</evidence>
<dbReference type="OrthoDB" id="4019583at2759"/>
<dbReference type="STRING" id="5486.A0A367XSA7"/>
<name>A0A367XSA7_9ASCO</name>
<organism evidence="1 2">
    <name type="scientific">Candida viswanathii</name>
    <dbReference type="NCBI Taxonomy" id="5486"/>
    <lineage>
        <taxon>Eukaryota</taxon>
        <taxon>Fungi</taxon>
        <taxon>Dikarya</taxon>
        <taxon>Ascomycota</taxon>
        <taxon>Saccharomycotina</taxon>
        <taxon>Pichiomycetes</taxon>
        <taxon>Debaryomycetaceae</taxon>
        <taxon>Candida/Lodderomyces clade</taxon>
        <taxon>Candida</taxon>
    </lineage>
</organism>
<dbReference type="Proteomes" id="UP000253472">
    <property type="component" value="Unassembled WGS sequence"/>
</dbReference>
<dbReference type="EMBL" id="QLNQ01000029">
    <property type="protein sequence ID" value="RCK56279.1"/>
    <property type="molecule type" value="Genomic_DNA"/>
</dbReference>